<feature type="modified residue" description="4-aspartylphosphate" evidence="2">
    <location>
        <position position="57"/>
    </location>
</feature>
<organism evidence="5">
    <name type="scientific">Pseudomonas saudimassiliensis</name>
    <dbReference type="NCBI Taxonomy" id="1461581"/>
    <lineage>
        <taxon>Bacteria</taxon>
        <taxon>Pseudomonadati</taxon>
        <taxon>Pseudomonadota</taxon>
        <taxon>Gammaproteobacteria</taxon>
        <taxon>Pseudomonadales</taxon>
        <taxon>Pseudomonadaceae</taxon>
        <taxon>Pseudomonas</taxon>
    </lineage>
</organism>
<dbReference type="SUPFAM" id="SSF52172">
    <property type="entry name" value="CheY-like"/>
    <property type="match status" value="1"/>
</dbReference>
<dbReference type="CDD" id="cd01949">
    <property type="entry name" value="GGDEF"/>
    <property type="match status" value="1"/>
</dbReference>
<dbReference type="Pfam" id="PF00072">
    <property type="entry name" value="Response_reg"/>
    <property type="match status" value="1"/>
</dbReference>
<keyword evidence="1 2" id="KW-0597">Phosphoprotein</keyword>
<dbReference type="NCBIfam" id="TIGR00254">
    <property type="entry name" value="GGDEF"/>
    <property type="match status" value="1"/>
</dbReference>
<dbReference type="InterPro" id="IPR001789">
    <property type="entry name" value="Sig_transdc_resp-reg_receiver"/>
</dbReference>
<dbReference type="InterPro" id="IPR043128">
    <property type="entry name" value="Rev_trsase/Diguanyl_cyclase"/>
</dbReference>
<dbReference type="PROSITE" id="PS50110">
    <property type="entry name" value="RESPONSE_REGULATORY"/>
    <property type="match status" value="1"/>
</dbReference>
<dbReference type="PATRIC" id="fig|1461581.3.peg.831"/>
<evidence type="ECO:0000256" key="1">
    <source>
        <dbReference type="ARBA" id="ARBA00022553"/>
    </source>
</evidence>
<evidence type="ECO:0000313" key="5">
    <source>
        <dbReference type="EMBL" id="CEA02732.1"/>
    </source>
</evidence>
<dbReference type="EMBL" id="LK391969">
    <property type="protein sequence ID" value="CEF25928.1"/>
    <property type="molecule type" value="Genomic_DNA"/>
</dbReference>
<feature type="domain" description="GGDEF" evidence="4">
    <location>
        <begin position="183"/>
        <end position="317"/>
    </location>
</feature>
<dbReference type="SMART" id="SM00267">
    <property type="entry name" value="GGDEF"/>
    <property type="match status" value="1"/>
</dbReference>
<gene>
    <name evidence="5" type="ORF">BN1049_00848</name>
</gene>
<dbReference type="PROSITE" id="PS50887">
    <property type="entry name" value="GGDEF"/>
    <property type="match status" value="1"/>
</dbReference>
<dbReference type="InterPro" id="IPR050595">
    <property type="entry name" value="Bact_response_regulator"/>
</dbReference>
<dbReference type="SUPFAM" id="SSF55073">
    <property type="entry name" value="Nucleotide cyclase"/>
    <property type="match status" value="1"/>
</dbReference>
<dbReference type="AlphaFoldDB" id="A0A078MBD8"/>
<dbReference type="Pfam" id="PF00990">
    <property type="entry name" value="GGDEF"/>
    <property type="match status" value="1"/>
</dbReference>
<sequence length="321" mass="35755">MPNPQLSIMVVDDTKFSSAVIGHTLSQAGYADIRFASSAMAALAMHEERAASVMVADWLMPEMDGLQLTTRIRQRDEQTNHYTYVMLLTAREGDNVLGEAFDRGVDDFISKSSMNEQLLPRIYAADRITQLINRLLDENRLLASNNAQLEEHNLVDSLTALGNRRYLLQRLDDALQQVESRGGCCALLVLGIQNFDEVGSRFGEAVQQEVLRGIARRLQQLVRPMDVISRIGTNTFAICTVGDNADDCKPSSFRRLHDGLNLKAFKTSEGYLSVRAGLSVSTLDRNDERASAETMLEQTEQHLGQAYATNLITQVRMSQVV</sequence>
<dbReference type="GO" id="GO:0000160">
    <property type="term" value="P:phosphorelay signal transduction system"/>
    <property type="evidence" value="ECO:0007669"/>
    <property type="project" value="InterPro"/>
</dbReference>
<dbReference type="PANTHER" id="PTHR44591:SF3">
    <property type="entry name" value="RESPONSE REGULATORY DOMAIN-CONTAINING PROTEIN"/>
    <property type="match status" value="1"/>
</dbReference>
<evidence type="ECO:0000259" key="4">
    <source>
        <dbReference type="PROSITE" id="PS50887"/>
    </source>
</evidence>
<dbReference type="InterPro" id="IPR011006">
    <property type="entry name" value="CheY-like_superfamily"/>
</dbReference>
<feature type="domain" description="Response regulatory" evidence="3">
    <location>
        <begin position="7"/>
        <end position="126"/>
    </location>
</feature>
<dbReference type="RefSeq" id="WP_044498471.1">
    <property type="nucleotide sequence ID" value="NZ_LK391969.1"/>
</dbReference>
<dbReference type="InterPro" id="IPR029787">
    <property type="entry name" value="Nucleotide_cyclase"/>
</dbReference>
<dbReference type="Gene3D" id="3.40.50.2300">
    <property type="match status" value="1"/>
</dbReference>
<dbReference type="Gene3D" id="3.30.70.270">
    <property type="match status" value="1"/>
</dbReference>
<dbReference type="SMART" id="SM00448">
    <property type="entry name" value="REC"/>
    <property type="match status" value="1"/>
</dbReference>
<evidence type="ECO:0000259" key="3">
    <source>
        <dbReference type="PROSITE" id="PS50110"/>
    </source>
</evidence>
<protein>
    <submittedName>
        <fullName evidence="5">Response regulator receiver modulated diguanylate cyclase</fullName>
    </submittedName>
</protein>
<accession>A0A078MBD8</accession>
<reference evidence="5" key="1">
    <citation type="submission" date="2014-07" db="EMBL/GenBank/DDBJ databases">
        <authorList>
            <person name="Urmite Genomes Urmite Genomes"/>
        </authorList>
    </citation>
    <scope>NUCLEOTIDE SEQUENCE</scope>
    <source>
        <strain evidence="5">12M76_air</strain>
    </source>
</reference>
<dbReference type="PANTHER" id="PTHR44591">
    <property type="entry name" value="STRESS RESPONSE REGULATOR PROTEIN 1"/>
    <property type="match status" value="1"/>
</dbReference>
<evidence type="ECO:0000256" key="2">
    <source>
        <dbReference type="PROSITE-ProRule" id="PRU00169"/>
    </source>
</evidence>
<name>A0A078MBD8_9PSED</name>
<dbReference type="InterPro" id="IPR000160">
    <property type="entry name" value="GGDEF_dom"/>
</dbReference>
<dbReference type="OrthoDB" id="9800897at2"/>
<proteinExistence type="predicted"/>
<dbReference type="EMBL" id="LM997413">
    <property type="protein sequence ID" value="CEA02732.1"/>
    <property type="molecule type" value="Genomic_DNA"/>
</dbReference>